<keyword evidence="6" id="KW-0418">Kinase</keyword>
<dbReference type="PANTHER" id="PTHR43065">
    <property type="entry name" value="SENSOR HISTIDINE KINASE"/>
    <property type="match status" value="1"/>
</dbReference>
<dbReference type="PRINTS" id="PR00344">
    <property type="entry name" value="BCTRLSENSOR"/>
</dbReference>
<evidence type="ECO:0000256" key="6">
    <source>
        <dbReference type="ARBA" id="ARBA00022777"/>
    </source>
</evidence>
<accession>A0A6A8A5V3</accession>
<dbReference type="EMBL" id="WIXI01000042">
    <property type="protein sequence ID" value="MQY46665.1"/>
    <property type="molecule type" value="Genomic_DNA"/>
</dbReference>
<evidence type="ECO:0000256" key="8">
    <source>
        <dbReference type="ARBA" id="ARBA00023012"/>
    </source>
</evidence>
<gene>
    <name evidence="10" type="ORF">GAO09_11525</name>
</gene>
<dbReference type="Pfam" id="PF02518">
    <property type="entry name" value="HATPase_c"/>
    <property type="match status" value="1"/>
</dbReference>
<dbReference type="SUPFAM" id="SSF55874">
    <property type="entry name" value="ATPase domain of HSP90 chaperone/DNA topoisomerase II/histidine kinase"/>
    <property type="match status" value="1"/>
</dbReference>
<dbReference type="InterPro" id="IPR036890">
    <property type="entry name" value="HATPase_C_sf"/>
</dbReference>
<dbReference type="SUPFAM" id="SSF47384">
    <property type="entry name" value="Homodimeric domain of signal transducing histidine kinase"/>
    <property type="match status" value="1"/>
</dbReference>
<dbReference type="Gene3D" id="1.10.287.130">
    <property type="match status" value="1"/>
</dbReference>
<evidence type="ECO:0000256" key="2">
    <source>
        <dbReference type="ARBA" id="ARBA00012438"/>
    </source>
</evidence>
<evidence type="ECO:0000256" key="3">
    <source>
        <dbReference type="ARBA" id="ARBA00022553"/>
    </source>
</evidence>
<evidence type="ECO:0000313" key="11">
    <source>
        <dbReference type="Proteomes" id="UP000435138"/>
    </source>
</evidence>
<dbReference type="Pfam" id="PF00512">
    <property type="entry name" value="HisKA"/>
    <property type="match status" value="1"/>
</dbReference>
<comment type="caution">
    <text evidence="10">The sequence shown here is derived from an EMBL/GenBank/DDBJ whole genome shotgun (WGS) entry which is preliminary data.</text>
</comment>
<dbReference type="EC" id="2.7.13.3" evidence="2"/>
<evidence type="ECO:0000313" key="10">
    <source>
        <dbReference type="EMBL" id="MQY46665.1"/>
    </source>
</evidence>
<dbReference type="SMART" id="SM00388">
    <property type="entry name" value="HisKA"/>
    <property type="match status" value="1"/>
</dbReference>
<organism evidence="10 11">
    <name type="scientific">Endobacterium cereale</name>
    <dbReference type="NCBI Taxonomy" id="2663029"/>
    <lineage>
        <taxon>Bacteria</taxon>
        <taxon>Pseudomonadati</taxon>
        <taxon>Pseudomonadota</taxon>
        <taxon>Alphaproteobacteria</taxon>
        <taxon>Hyphomicrobiales</taxon>
        <taxon>Rhizobiaceae</taxon>
        <taxon>Endobacterium</taxon>
    </lineage>
</organism>
<dbReference type="InterPro" id="IPR003661">
    <property type="entry name" value="HisK_dim/P_dom"/>
</dbReference>
<keyword evidence="3" id="KW-0597">Phosphoprotein</keyword>
<keyword evidence="11" id="KW-1185">Reference proteome</keyword>
<sequence>MLSSFPLLFPAGKIVRKTPIKNDPVFGDQSNQSNIAKQIRTRGDVIEANPPKPGTVGLPIAASHPMSIALTIINHARSGCLSASCVMRLFPNEQPHLVRAAIIWIAISWLSILTLAAFEYRSGRQGLSERASSAETLLAEKLAQHDAHLSALGAIVRMSPVEPSPSLQGLSENILIRYPRIIDIAAFRLDAGAAKPFRYGQTGGPIEEDGRPLKELPKLSNVGEITTRALPDGQAYDLFKLVEPGRILRLRIDANALLDGEKASHDYSTKLTLDNETLAAHGATGKALFAATTTVAMTSHTQPLQLEVSRNFGLGELVPLRLAVPPILGWAAVIWLAMSYLETKAERRRHEQRAALLKQEATLAHAGRVNALGEMASGIAHELAQPVAALLSQSQAARRALAMGRQDILEKALDANVREAKRAGDILGRMRAYISGAPADIQMVPLHEAITEAMRLVEADINARAIGLNMIVPPGLPAVPIDVVSFQQVIHNLVRNAADAVAGCPSPLITLKARREGDGVAIVVSDNGPGIETGSLHRIFEPFFTTKANGMGLGLPLSSRLIERMDGSLEAHNDGGATFTIRLPLGELS</sequence>
<keyword evidence="7" id="KW-0067">ATP-binding</keyword>
<evidence type="ECO:0000259" key="9">
    <source>
        <dbReference type="PROSITE" id="PS50109"/>
    </source>
</evidence>
<dbReference type="RefSeq" id="WP_153354160.1">
    <property type="nucleotide sequence ID" value="NZ_JAYKOO010000010.1"/>
</dbReference>
<dbReference type="InterPro" id="IPR003594">
    <property type="entry name" value="HATPase_dom"/>
</dbReference>
<dbReference type="InterPro" id="IPR004358">
    <property type="entry name" value="Sig_transdc_His_kin-like_C"/>
</dbReference>
<proteinExistence type="predicted"/>
<comment type="catalytic activity">
    <reaction evidence="1">
        <text>ATP + protein L-histidine = ADP + protein N-phospho-L-histidine.</text>
        <dbReference type="EC" id="2.7.13.3"/>
    </reaction>
</comment>
<dbReference type="AlphaFoldDB" id="A0A6A8A5V3"/>
<dbReference type="GO" id="GO:0000155">
    <property type="term" value="F:phosphorelay sensor kinase activity"/>
    <property type="evidence" value="ECO:0007669"/>
    <property type="project" value="InterPro"/>
</dbReference>
<dbReference type="Proteomes" id="UP000435138">
    <property type="component" value="Unassembled WGS sequence"/>
</dbReference>
<evidence type="ECO:0000256" key="1">
    <source>
        <dbReference type="ARBA" id="ARBA00000085"/>
    </source>
</evidence>
<name>A0A6A8A5V3_9HYPH</name>
<evidence type="ECO:0000256" key="7">
    <source>
        <dbReference type="ARBA" id="ARBA00022840"/>
    </source>
</evidence>
<keyword evidence="5" id="KW-0547">Nucleotide-binding</keyword>
<dbReference type="SMART" id="SM00387">
    <property type="entry name" value="HATPase_c"/>
    <property type="match status" value="1"/>
</dbReference>
<dbReference type="PROSITE" id="PS50109">
    <property type="entry name" value="HIS_KIN"/>
    <property type="match status" value="1"/>
</dbReference>
<dbReference type="Gene3D" id="3.30.565.10">
    <property type="entry name" value="Histidine kinase-like ATPase, C-terminal domain"/>
    <property type="match status" value="1"/>
</dbReference>
<dbReference type="GO" id="GO:0005524">
    <property type="term" value="F:ATP binding"/>
    <property type="evidence" value="ECO:0007669"/>
    <property type="project" value="UniProtKB-KW"/>
</dbReference>
<feature type="domain" description="Histidine kinase" evidence="9">
    <location>
        <begin position="378"/>
        <end position="587"/>
    </location>
</feature>
<dbReference type="InterPro" id="IPR005467">
    <property type="entry name" value="His_kinase_dom"/>
</dbReference>
<evidence type="ECO:0000256" key="5">
    <source>
        <dbReference type="ARBA" id="ARBA00022741"/>
    </source>
</evidence>
<dbReference type="PANTHER" id="PTHR43065:SF46">
    <property type="entry name" value="C4-DICARBOXYLATE TRANSPORT SENSOR PROTEIN DCTB"/>
    <property type="match status" value="1"/>
</dbReference>
<dbReference type="InterPro" id="IPR036097">
    <property type="entry name" value="HisK_dim/P_sf"/>
</dbReference>
<reference evidence="10 11" key="1">
    <citation type="submission" date="2019-11" db="EMBL/GenBank/DDBJ databases">
        <title>Genome analysis of Rhizobacterium cereale a novel genus and species isolated from maize roots in North Spain.</title>
        <authorList>
            <person name="Menendez E."/>
            <person name="Flores-Felix J.D."/>
            <person name="Ramirez-Bahena M.-H."/>
            <person name="Igual J.M."/>
            <person name="Garcia-Fraile P."/>
            <person name="Peix A."/>
            <person name="Velazquez E."/>
        </authorList>
    </citation>
    <scope>NUCLEOTIDE SEQUENCE [LARGE SCALE GENOMIC DNA]</scope>
    <source>
        <strain evidence="10 11">RZME27</strain>
    </source>
</reference>
<keyword evidence="4" id="KW-0808">Transferase</keyword>
<evidence type="ECO:0000256" key="4">
    <source>
        <dbReference type="ARBA" id="ARBA00022679"/>
    </source>
</evidence>
<protein>
    <recommendedName>
        <fullName evidence="2">histidine kinase</fullName>
        <ecNumber evidence="2">2.7.13.3</ecNumber>
    </recommendedName>
</protein>
<keyword evidence="8" id="KW-0902">Two-component regulatory system</keyword>